<accession>A0A8S3WRW3</accession>
<name>A0A8S3WRW3_PARAO</name>
<feature type="coiled-coil region" evidence="1">
    <location>
        <begin position="204"/>
        <end position="231"/>
    </location>
</feature>
<keyword evidence="1" id="KW-0175">Coiled coil</keyword>
<protein>
    <submittedName>
        <fullName evidence="3">(apollo) hypothetical protein</fullName>
    </submittedName>
</protein>
<feature type="region of interest" description="Disordered" evidence="2">
    <location>
        <begin position="595"/>
        <end position="621"/>
    </location>
</feature>
<organism evidence="3 4">
    <name type="scientific">Parnassius apollo</name>
    <name type="common">Apollo butterfly</name>
    <name type="synonym">Papilio apollo</name>
    <dbReference type="NCBI Taxonomy" id="110799"/>
    <lineage>
        <taxon>Eukaryota</taxon>
        <taxon>Metazoa</taxon>
        <taxon>Ecdysozoa</taxon>
        <taxon>Arthropoda</taxon>
        <taxon>Hexapoda</taxon>
        <taxon>Insecta</taxon>
        <taxon>Pterygota</taxon>
        <taxon>Neoptera</taxon>
        <taxon>Endopterygota</taxon>
        <taxon>Lepidoptera</taxon>
        <taxon>Glossata</taxon>
        <taxon>Ditrysia</taxon>
        <taxon>Papilionoidea</taxon>
        <taxon>Papilionidae</taxon>
        <taxon>Parnassiinae</taxon>
        <taxon>Parnassini</taxon>
        <taxon>Parnassius</taxon>
        <taxon>Parnassius</taxon>
    </lineage>
</organism>
<gene>
    <name evidence="3" type="ORF">PAPOLLO_LOCUS9446</name>
</gene>
<evidence type="ECO:0000313" key="3">
    <source>
        <dbReference type="EMBL" id="CAG4977621.1"/>
    </source>
</evidence>
<evidence type="ECO:0000256" key="2">
    <source>
        <dbReference type="SAM" id="MobiDB-lite"/>
    </source>
</evidence>
<dbReference type="Proteomes" id="UP000691718">
    <property type="component" value="Unassembled WGS sequence"/>
</dbReference>
<dbReference type="EMBL" id="CAJQZP010000693">
    <property type="protein sequence ID" value="CAG4977621.1"/>
    <property type="molecule type" value="Genomic_DNA"/>
</dbReference>
<reference evidence="3" key="1">
    <citation type="submission" date="2021-04" db="EMBL/GenBank/DDBJ databases">
        <authorList>
            <person name="Tunstrom K."/>
        </authorList>
    </citation>
    <scope>NUCLEOTIDE SEQUENCE</scope>
</reference>
<sequence length="621" mass="72419">MDKVRRLGLGSGPRRTFDLNDPYCYNVSYDYVPMHDPHLAHHFSQKPAQRRMKQLGFCTKDGRAVCSLKEFNQYRKYLYNQFMDRIHMEMKKLDERARDDLTLRRVEADVSRRLQAFIKTERAREHLERVAQEHADEWAEKKRLAKEQERNIQARMRYLAEFNERKRRERAARAREKENRIKQRVQAAAEMELRRKITMIRQWRTNEKKRINRLKQEREAKQKLLEEEANNKWTARIDAQNMKIQEEALLLKLYTDDMKAGAMRRAKKAEIYAYNTDLELQRLRLANWKLLHGGNVKAAKLVRKMGMEFEKSKRGAKGMCSELAQHLAQEAMRSAVSTQGDPFVTLSQARTRMDRATVLPSAPLKLLDELLESAVMEFARLRVHFLLRDVENVVRSRAAHVFFLNFHPTTKKRETKRRSKARKPRWSIQIASELARHYANEHNTSIGFGEIITIPPDTETDVDLKSVKNRPPTPVPSKTKLAEVTFIDRVEDLPDAVSVPSYLPERRKLLEMVNTAAKLLSRSVNQKVQKGMDITLGIVTLPRLRQSMNWGDAVEGLAGAVVDNRVHADAAEVRHASEFLAYRILRSLQAEMKRQKQKKISLTPSEEDQSEFYVPERVAAD</sequence>
<proteinExistence type="predicted"/>
<comment type="caution">
    <text evidence="3">The sequence shown here is derived from an EMBL/GenBank/DDBJ whole genome shotgun (WGS) entry which is preliminary data.</text>
</comment>
<dbReference type="AlphaFoldDB" id="A0A8S3WRW3"/>
<evidence type="ECO:0000313" key="4">
    <source>
        <dbReference type="Proteomes" id="UP000691718"/>
    </source>
</evidence>
<dbReference type="OrthoDB" id="8197715at2759"/>
<evidence type="ECO:0000256" key="1">
    <source>
        <dbReference type="SAM" id="Coils"/>
    </source>
</evidence>
<keyword evidence="4" id="KW-1185">Reference proteome</keyword>